<organism evidence="1 2">
    <name type="scientific">Araneus ventricosus</name>
    <name type="common">Orbweaver spider</name>
    <name type="synonym">Epeira ventricosa</name>
    <dbReference type="NCBI Taxonomy" id="182803"/>
    <lineage>
        <taxon>Eukaryota</taxon>
        <taxon>Metazoa</taxon>
        <taxon>Ecdysozoa</taxon>
        <taxon>Arthropoda</taxon>
        <taxon>Chelicerata</taxon>
        <taxon>Arachnida</taxon>
        <taxon>Araneae</taxon>
        <taxon>Araneomorphae</taxon>
        <taxon>Entelegynae</taxon>
        <taxon>Araneoidea</taxon>
        <taxon>Araneidae</taxon>
        <taxon>Araneus</taxon>
    </lineage>
</organism>
<reference evidence="1 2" key="1">
    <citation type="journal article" date="2019" name="Sci. Rep.">
        <title>Orb-weaving spider Araneus ventricosus genome elucidates the spidroin gene catalogue.</title>
        <authorList>
            <person name="Kono N."/>
            <person name="Nakamura H."/>
            <person name="Ohtoshi R."/>
            <person name="Moran D.A.P."/>
            <person name="Shinohara A."/>
            <person name="Yoshida Y."/>
            <person name="Fujiwara M."/>
            <person name="Mori M."/>
            <person name="Tomita M."/>
            <person name="Arakawa K."/>
        </authorList>
    </citation>
    <scope>NUCLEOTIDE SEQUENCE [LARGE SCALE GENOMIC DNA]</scope>
</reference>
<dbReference type="EMBL" id="BGPR01143843">
    <property type="protein sequence ID" value="GBN73030.1"/>
    <property type="molecule type" value="Genomic_DNA"/>
</dbReference>
<name>A0A4Y2RC74_ARAVE</name>
<dbReference type="Gene3D" id="3.30.420.10">
    <property type="entry name" value="Ribonuclease H-like superfamily/Ribonuclease H"/>
    <property type="match status" value="2"/>
</dbReference>
<dbReference type="Proteomes" id="UP000499080">
    <property type="component" value="Unassembled WGS sequence"/>
</dbReference>
<evidence type="ECO:0000313" key="2">
    <source>
        <dbReference type="Proteomes" id="UP000499080"/>
    </source>
</evidence>
<sequence length="287" mass="32703">MAGYQDLSNFERDVIVGAREMGHSISEVVMKFGYSRTTIHECTVNIGYPVKHQISVIGGTEKKTSKERDRRRLTRNLKRVRRATLPQIAASLSVGALTSVTVRTVELTIIDMGFRSRSAIRVLLLTARHTALCLAWARQHRHWTVDGWKHVAWFDESRFQLFRADGHVRIWRQPHESMAPTCQQGTVQSDRASVMVCSARIGLDMGPLICLETSLTGTDMNIIEPIWDAFQRAVQKRSPPPRTPMDLRTVLQNSWCELPPGYLQTLVEIMPRRIAALLRDRGDPTRY</sequence>
<dbReference type="AlphaFoldDB" id="A0A4Y2RC74"/>
<evidence type="ECO:0000313" key="1">
    <source>
        <dbReference type="EMBL" id="GBN73030.1"/>
    </source>
</evidence>
<evidence type="ECO:0008006" key="3">
    <source>
        <dbReference type="Google" id="ProtNLM"/>
    </source>
</evidence>
<proteinExistence type="predicted"/>
<gene>
    <name evidence="1" type="ORF">AVEN_36796_1</name>
</gene>
<dbReference type="InterPro" id="IPR036397">
    <property type="entry name" value="RNaseH_sf"/>
</dbReference>
<keyword evidence="2" id="KW-1185">Reference proteome</keyword>
<accession>A0A4Y2RC74</accession>
<protein>
    <recommendedName>
        <fullName evidence="3">Transposase Tc1-like domain-containing protein</fullName>
    </recommendedName>
</protein>
<dbReference type="GO" id="GO:0003676">
    <property type="term" value="F:nucleic acid binding"/>
    <property type="evidence" value="ECO:0007669"/>
    <property type="project" value="InterPro"/>
</dbReference>
<comment type="caution">
    <text evidence="1">The sequence shown here is derived from an EMBL/GenBank/DDBJ whole genome shotgun (WGS) entry which is preliminary data.</text>
</comment>